<evidence type="ECO:0000256" key="1">
    <source>
        <dbReference type="SAM" id="MobiDB-lite"/>
    </source>
</evidence>
<dbReference type="Gene3D" id="4.10.240.10">
    <property type="entry name" value="Zn(2)-C6 fungal-type DNA-binding domain"/>
    <property type="match status" value="1"/>
</dbReference>
<dbReference type="STRING" id="1245528.M3IGT6"/>
<dbReference type="Pfam" id="PF00172">
    <property type="entry name" value="Zn_clus"/>
    <property type="match status" value="1"/>
</dbReference>
<feature type="compositionally biased region" description="Polar residues" evidence="1">
    <location>
        <begin position="393"/>
        <end position="412"/>
    </location>
</feature>
<dbReference type="OrthoDB" id="3251668at2759"/>
<feature type="region of interest" description="Disordered" evidence="1">
    <location>
        <begin position="686"/>
        <end position="719"/>
    </location>
</feature>
<feature type="region of interest" description="Disordered" evidence="1">
    <location>
        <begin position="93"/>
        <end position="168"/>
    </location>
</feature>
<dbReference type="Proteomes" id="UP000011777">
    <property type="component" value="Unassembled WGS sequence"/>
</dbReference>
<feature type="region of interest" description="Disordered" evidence="1">
    <location>
        <begin position="1"/>
        <end position="21"/>
    </location>
</feature>
<dbReference type="CDD" id="cd00067">
    <property type="entry name" value="GAL4"/>
    <property type="match status" value="1"/>
</dbReference>
<dbReference type="eggNOG" id="ENOG502RX7Y">
    <property type="taxonomic scope" value="Eukaryota"/>
</dbReference>
<feature type="compositionally biased region" description="Polar residues" evidence="1">
    <location>
        <begin position="213"/>
        <end position="223"/>
    </location>
</feature>
<dbReference type="InterPro" id="IPR001138">
    <property type="entry name" value="Zn2Cys6_DnaBD"/>
</dbReference>
<dbReference type="EMBL" id="AOGT01002455">
    <property type="protein sequence ID" value="EMG45481.1"/>
    <property type="molecule type" value="Genomic_DNA"/>
</dbReference>
<feature type="compositionally biased region" description="Pro residues" evidence="1">
    <location>
        <begin position="496"/>
        <end position="512"/>
    </location>
</feature>
<feature type="compositionally biased region" description="Low complexity" evidence="1">
    <location>
        <begin position="513"/>
        <end position="532"/>
    </location>
</feature>
<proteinExistence type="predicted"/>
<evidence type="ECO:0000313" key="4">
    <source>
        <dbReference type="Proteomes" id="UP000011777"/>
    </source>
</evidence>
<name>M3IGT6_CANMX</name>
<evidence type="ECO:0000259" key="2">
    <source>
        <dbReference type="PROSITE" id="PS50048"/>
    </source>
</evidence>
<feature type="region of interest" description="Disordered" evidence="1">
    <location>
        <begin position="393"/>
        <end position="414"/>
    </location>
</feature>
<feature type="compositionally biased region" description="Polar residues" evidence="1">
    <location>
        <begin position="93"/>
        <end position="104"/>
    </location>
</feature>
<dbReference type="SMART" id="SM00066">
    <property type="entry name" value="GAL4"/>
    <property type="match status" value="1"/>
</dbReference>
<sequence length="719" mass="80259">MITHMVTPDSTSSAPNSPYGEDTIKLNSSVISSSSPVRSSANFLQLQQQQLQQFQQFQLLQQQHQQQAQYSPQNNNNHSQFHSNYTQTPIDQLFQFDNNPNDSFNPIRPPLINADRSPYQNLPPTNQQQQQQQSLIPPGPQPPPPQQQQSLIPPGPQPPPPQQQPPQLSSLVIDDQQQNSQVTANFYPDYMNELTPNSQQQQQQAPPPPPLSAISSTNSHSQPPNHPYSVFVNPQAATSLPNLDTHNHSSLQQPSDYYKLSNDSSNPNLLYNLQNHSADFAINEYSNASFESIPEFTQSSIMVNQNISLTQLQLQLQQQQLQLQFHDSIPPLPPTTSHHHLSHPQPTLQQQNPNFTNYPNTPMGEFSTSTSNNTILDEAPPMLRNTKIRSPMMTSTPQHNQTTTNFGLSSSLRNHKITKKSSLSRLNTSSRKNLQASLLHHTLSTPTELDTQESTNSPMEIISPVLRNKSSFANIKLEVTDDIDDLDETQLSDFYQPPPQPNHHGYLPPPPTSATASQATRSYSTTSSTSSHGSHHGLPVMNVFRHNNNNSAISDSISSPTHIIDHDNQLPERKKPASSLKMRKVSNKSTDSEIDPLSDTPNNNNNTNEVPVKKKHTRRRLLPRSKKGCWICRIKHLKCDEVMPCCGGCSKFGLSCDYSPEKPLYVTDKFLRSQKLNEVSLIRKRNQAKLKSTTPAVNSGTSGNGNGPGRKKSKKDLLS</sequence>
<dbReference type="GO" id="GO:0000981">
    <property type="term" value="F:DNA-binding transcription factor activity, RNA polymerase II-specific"/>
    <property type="evidence" value="ECO:0007669"/>
    <property type="project" value="InterPro"/>
</dbReference>
<feature type="domain" description="Zn(2)-C6 fungal-type" evidence="2">
    <location>
        <begin position="628"/>
        <end position="658"/>
    </location>
</feature>
<feature type="region of interest" description="Disordered" evidence="1">
    <location>
        <begin position="190"/>
        <end position="232"/>
    </location>
</feature>
<evidence type="ECO:0000313" key="3">
    <source>
        <dbReference type="EMBL" id="EMG45481.1"/>
    </source>
</evidence>
<feature type="compositionally biased region" description="Low complexity" evidence="1">
    <location>
        <begin position="547"/>
        <end position="559"/>
    </location>
</feature>
<feature type="compositionally biased region" description="Pro residues" evidence="1">
    <location>
        <begin position="137"/>
        <end position="146"/>
    </location>
</feature>
<feature type="compositionally biased region" description="Basic and acidic residues" evidence="1">
    <location>
        <begin position="563"/>
        <end position="575"/>
    </location>
</feature>
<feature type="compositionally biased region" description="Basic residues" evidence="1">
    <location>
        <begin position="709"/>
        <end position="719"/>
    </location>
</feature>
<dbReference type="HOGENOM" id="CLU_017130_0_0_1"/>
<keyword evidence="4" id="KW-1185">Reference proteome</keyword>
<feature type="region of interest" description="Disordered" evidence="1">
    <location>
        <begin position="65"/>
        <end position="84"/>
    </location>
</feature>
<protein>
    <submittedName>
        <fullName evidence="3">UME6 C6 zinc finger URS1-binding protein-like protein</fullName>
    </submittedName>
</protein>
<dbReference type="OMA" id="MITHMVT"/>
<dbReference type="InterPro" id="IPR036864">
    <property type="entry name" value="Zn2-C6_fun-type_DNA-bd_sf"/>
</dbReference>
<accession>M3IGT6</accession>
<dbReference type="PROSITE" id="PS50048">
    <property type="entry name" value="ZN2_CY6_FUNGAL_2"/>
    <property type="match status" value="1"/>
</dbReference>
<dbReference type="AlphaFoldDB" id="M3IGT6"/>
<dbReference type="SUPFAM" id="SSF57701">
    <property type="entry name" value="Zn2/Cys6 DNA-binding domain"/>
    <property type="match status" value="1"/>
</dbReference>
<dbReference type="GO" id="GO:0008270">
    <property type="term" value="F:zinc ion binding"/>
    <property type="evidence" value="ECO:0007669"/>
    <property type="project" value="InterPro"/>
</dbReference>
<dbReference type="PROSITE" id="PS00463">
    <property type="entry name" value="ZN2_CY6_FUNGAL_1"/>
    <property type="match status" value="1"/>
</dbReference>
<organism evidence="3 4">
    <name type="scientific">Candida maltosa (strain Xu316)</name>
    <name type="common">Yeast</name>
    <dbReference type="NCBI Taxonomy" id="1245528"/>
    <lineage>
        <taxon>Eukaryota</taxon>
        <taxon>Fungi</taxon>
        <taxon>Dikarya</taxon>
        <taxon>Ascomycota</taxon>
        <taxon>Saccharomycotina</taxon>
        <taxon>Pichiomycetes</taxon>
        <taxon>Debaryomycetaceae</taxon>
        <taxon>Candida/Lodderomyces clade</taxon>
        <taxon>Candida</taxon>
    </lineage>
</organism>
<feature type="compositionally biased region" description="Pro residues" evidence="1">
    <location>
        <begin position="153"/>
        <end position="164"/>
    </location>
</feature>
<gene>
    <name evidence="3" type="ORF">G210_4333</name>
</gene>
<comment type="caution">
    <text evidence="3">The sequence shown here is derived from an EMBL/GenBank/DDBJ whole genome shotgun (WGS) entry which is preliminary data.</text>
</comment>
<feature type="compositionally biased region" description="Low complexity" evidence="1">
    <location>
        <begin position="120"/>
        <end position="136"/>
    </location>
</feature>
<reference evidence="3 4" key="1">
    <citation type="submission" date="2013-02" db="EMBL/GenBank/DDBJ databases">
        <title>Genome sequence of Candida maltosa Xu316, a potential industrial strain for xylitol and ethanol production.</title>
        <authorList>
            <person name="Yu J."/>
            <person name="Wang Q."/>
            <person name="Geng X."/>
            <person name="Bao W."/>
            <person name="He P."/>
            <person name="Cai J."/>
        </authorList>
    </citation>
    <scope>NUCLEOTIDE SEQUENCE [LARGE SCALE GENOMIC DNA]</scope>
    <source>
        <strain evidence="4">Xu316</strain>
    </source>
</reference>
<feature type="region of interest" description="Disordered" evidence="1">
    <location>
        <begin position="490"/>
        <end position="619"/>
    </location>
</feature>
<feature type="region of interest" description="Disordered" evidence="1">
    <location>
        <begin position="334"/>
        <end position="356"/>
    </location>
</feature>